<dbReference type="Proteomes" id="UP000014760">
    <property type="component" value="Unassembled WGS sequence"/>
</dbReference>
<keyword evidence="6" id="KW-0999">Mitochondrion inner membrane</keyword>
<name>R7TVH3_CAPTE</name>
<dbReference type="PANTHER" id="PTHR13099:SF0">
    <property type="entry name" value="NADH DEHYDROGENASE [UBIQUINONE] 1 SUBUNIT C2-RELATED"/>
    <property type="match status" value="1"/>
</dbReference>
<evidence type="ECO:0000256" key="5">
    <source>
        <dbReference type="ARBA" id="ARBA00022692"/>
    </source>
</evidence>
<feature type="transmembrane region" description="Helical" evidence="11">
    <location>
        <begin position="41"/>
        <end position="60"/>
    </location>
</feature>
<evidence type="ECO:0000256" key="10">
    <source>
        <dbReference type="ARBA" id="ARBA00023136"/>
    </source>
</evidence>
<proteinExistence type="inferred from homology"/>
<keyword evidence="9" id="KW-0496">Mitochondrion</keyword>
<dbReference type="STRING" id="283909.R7TVH3"/>
<keyword evidence="3" id="KW-0813">Transport</keyword>
<evidence type="ECO:0000313" key="12">
    <source>
        <dbReference type="EMBL" id="ELT95015.1"/>
    </source>
</evidence>
<evidence type="ECO:0008006" key="15">
    <source>
        <dbReference type="Google" id="ProtNLM"/>
    </source>
</evidence>
<evidence type="ECO:0000256" key="3">
    <source>
        <dbReference type="ARBA" id="ARBA00022448"/>
    </source>
</evidence>
<dbReference type="AlphaFoldDB" id="R7TVH3"/>
<evidence type="ECO:0000256" key="4">
    <source>
        <dbReference type="ARBA" id="ARBA00022660"/>
    </source>
</evidence>
<dbReference type="OMA" id="KHASFAV"/>
<accession>R7TVH3</accession>
<evidence type="ECO:0000256" key="7">
    <source>
        <dbReference type="ARBA" id="ARBA00022982"/>
    </source>
</evidence>
<keyword evidence="5 11" id="KW-0812">Transmembrane</keyword>
<organism evidence="12">
    <name type="scientific">Capitella teleta</name>
    <name type="common">Polychaete worm</name>
    <dbReference type="NCBI Taxonomy" id="283909"/>
    <lineage>
        <taxon>Eukaryota</taxon>
        <taxon>Metazoa</taxon>
        <taxon>Spiralia</taxon>
        <taxon>Lophotrochozoa</taxon>
        <taxon>Annelida</taxon>
        <taxon>Polychaeta</taxon>
        <taxon>Sedentaria</taxon>
        <taxon>Scolecida</taxon>
        <taxon>Capitellidae</taxon>
        <taxon>Capitella</taxon>
    </lineage>
</organism>
<reference evidence="12 14" key="2">
    <citation type="journal article" date="2013" name="Nature">
        <title>Insights into bilaterian evolution from three spiralian genomes.</title>
        <authorList>
            <person name="Simakov O."/>
            <person name="Marletaz F."/>
            <person name="Cho S.J."/>
            <person name="Edsinger-Gonzales E."/>
            <person name="Havlak P."/>
            <person name="Hellsten U."/>
            <person name="Kuo D.H."/>
            <person name="Larsson T."/>
            <person name="Lv J."/>
            <person name="Arendt D."/>
            <person name="Savage R."/>
            <person name="Osoegawa K."/>
            <person name="de Jong P."/>
            <person name="Grimwood J."/>
            <person name="Chapman J.A."/>
            <person name="Shapiro H."/>
            <person name="Aerts A."/>
            <person name="Otillar R.P."/>
            <person name="Terry A.Y."/>
            <person name="Boore J.L."/>
            <person name="Grigoriev I.V."/>
            <person name="Lindberg D.R."/>
            <person name="Seaver E.C."/>
            <person name="Weisblat D.A."/>
            <person name="Putnam N.H."/>
            <person name="Rokhsar D.S."/>
        </authorList>
    </citation>
    <scope>NUCLEOTIDE SEQUENCE</scope>
    <source>
        <strain evidence="12 14">I ESC-2004</strain>
    </source>
</reference>
<dbReference type="GO" id="GO:0005743">
    <property type="term" value="C:mitochondrial inner membrane"/>
    <property type="evidence" value="ECO:0007669"/>
    <property type="project" value="UniProtKB-SubCell"/>
</dbReference>
<evidence type="ECO:0000256" key="9">
    <source>
        <dbReference type="ARBA" id="ARBA00023128"/>
    </source>
</evidence>
<dbReference type="OrthoDB" id="6329847at2759"/>
<protein>
    <recommendedName>
        <fullName evidence="15">NADH dehydrogenase [ubiquinone] 1 subunit C2</fullName>
    </recommendedName>
</protein>
<evidence type="ECO:0000256" key="1">
    <source>
        <dbReference type="ARBA" id="ARBA00004298"/>
    </source>
</evidence>
<comment type="subcellular location">
    <subcellularLocation>
        <location evidence="1">Mitochondrion inner membrane</location>
        <topology evidence="1">Single-pass membrane protein</topology>
        <orientation evidence="1">Matrix side</orientation>
    </subcellularLocation>
</comment>
<comment type="similarity">
    <text evidence="2">Belongs to the complex I NDUFC2 subunit family.</text>
</comment>
<feature type="transmembrane region" description="Helical" evidence="11">
    <location>
        <begin position="12"/>
        <end position="35"/>
    </location>
</feature>
<dbReference type="PANTHER" id="PTHR13099">
    <property type="entry name" value="NADH-UBIQUINONE OXIDOREDUCTASE SUBUNIT B14.5B"/>
    <property type="match status" value="1"/>
</dbReference>
<sequence>MSENKEFEPLRAPGMMSIYCTGVGVPFWVATNYLAKRPLNARIPVGLLFMGAGFAFGKWFDSFTLKRAKERDLIILDYVRQHPEDFPEMRPQKYKDVLLPWHPQR</sequence>
<evidence type="ECO:0000256" key="8">
    <source>
        <dbReference type="ARBA" id="ARBA00022989"/>
    </source>
</evidence>
<dbReference type="EMBL" id="KB309238">
    <property type="protein sequence ID" value="ELT95015.1"/>
    <property type="molecule type" value="Genomic_DNA"/>
</dbReference>
<keyword evidence="7" id="KW-0249">Electron transport</keyword>
<reference evidence="13" key="3">
    <citation type="submission" date="2015-06" db="UniProtKB">
        <authorList>
            <consortium name="EnsemblMetazoa"/>
        </authorList>
    </citation>
    <scope>IDENTIFICATION</scope>
</reference>
<dbReference type="EnsemblMetazoa" id="CapteT228872">
    <property type="protein sequence ID" value="CapteP228872"/>
    <property type="gene ID" value="CapteG228872"/>
</dbReference>
<dbReference type="FunCoup" id="R7TVH3">
    <property type="interactions" value="735"/>
</dbReference>
<dbReference type="EMBL" id="AMQN01012004">
    <property type="status" value="NOT_ANNOTATED_CDS"/>
    <property type="molecule type" value="Genomic_DNA"/>
</dbReference>
<dbReference type="GO" id="GO:0006120">
    <property type="term" value="P:mitochondrial electron transport, NADH to ubiquinone"/>
    <property type="evidence" value="ECO:0007669"/>
    <property type="project" value="InterPro"/>
</dbReference>
<evidence type="ECO:0000256" key="2">
    <source>
        <dbReference type="ARBA" id="ARBA00008674"/>
    </source>
</evidence>
<keyword evidence="10 11" id="KW-0472">Membrane</keyword>
<dbReference type="EMBL" id="AMQN01012005">
    <property type="status" value="NOT_ANNOTATED_CDS"/>
    <property type="molecule type" value="Genomic_DNA"/>
</dbReference>
<dbReference type="HOGENOM" id="CLU_160193_0_0_1"/>
<evidence type="ECO:0000256" key="6">
    <source>
        <dbReference type="ARBA" id="ARBA00022792"/>
    </source>
</evidence>
<reference evidence="14" key="1">
    <citation type="submission" date="2012-12" db="EMBL/GenBank/DDBJ databases">
        <authorList>
            <person name="Hellsten U."/>
            <person name="Grimwood J."/>
            <person name="Chapman J.A."/>
            <person name="Shapiro H."/>
            <person name="Aerts A."/>
            <person name="Otillar R.P."/>
            <person name="Terry A.Y."/>
            <person name="Boore J.L."/>
            <person name="Simakov O."/>
            <person name="Marletaz F."/>
            <person name="Cho S.-J."/>
            <person name="Edsinger-Gonzales E."/>
            <person name="Havlak P."/>
            <person name="Kuo D.-H."/>
            <person name="Larsson T."/>
            <person name="Lv J."/>
            <person name="Arendt D."/>
            <person name="Savage R."/>
            <person name="Osoegawa K."/>
            <person name="de Jong P."/>
            <person name="Lindberg D.R."/>
            <person name="Seaver E.C."/>
            <person name="Weisblat D.A."/>
            <person name="Putnam N.H."/>
            <person name="Grigoriev I.V."/>
            <person name="Rokhsar D.S."/>
        </authorList>
    </citation>
    <scope>NUCLEOTIDE SEQUENCE</scope>
    <source>
        <strain evidence="14">I ESC-2004</strain>
    </source>
</reference>
<gene>
    <name evidence="12" type="ORF">CAPTEDRAFT_228872</name>
</gene>
<evidence type="ECO:0000313" key="13">
    <source>
        <dbReference type="EnsemblMetazoa" id="CapteP228872"/>
    </source>
</evidence>
<keyword evidence="14" id="KW-1185">Reference proteome</keyword>
<dbReference type="InterPro" id="IPR009423">
    <property type="entry name" value="NDUC2"/>
</dbReference>
<dbReference type="Pfam" id="PF06374">
    <property type="entry name" value="NDUF_C2"/>
    <property type="match status" value="1"/>
</dbReference>
<evidence type="ECO:0000256" key="11">
    <source>
        <dbReference type="SAM" id="Phobius"/>
    </source>
</evidence>
<keyword evidence="8 11" id="KW-1133">Transmembrane helix</keyword>
<evidence type="ECO:0000313" key="14">
    <source>
        <dbReference type="Proteomes" id="UP000014760"/>
    </source>
</evidence>
<keyword evidence="4" id="KW-0679">Respiratory chain</keyword>